<dbReference type="AlphaFoldDB" id="C4J7H7"/>
<protein>
    <submittedName>
        <fullName evidence="1">Uncharacterized protein</fullName>
    </submittedName>
</protein>
<dbReference type="EMBL" id="BT086774">
    <property type="protein sequence ID" value="ACR37127.1"/>
    <property type="molecule type" value="mRNA"/>
</dbReference>
<proteinExistence type="evidence at transcript level"/>
<name>C4J7H7_MAIZE</name>
<evidence type="ECO:0000313" key="1">
    <source>
        <dbReference type="EMBL" id="ACR37127.1"/>
    </source>
</evidence>
<accession>C4J7H7</accession>
<dbReference type="HOGENOM" id="CLU_2725882_0_0_1"/>
<reference evidence="1" key="2">
    <citation type="submission" date="2012-06" db="EMBL/GenBank/DDBJ databases">
        <authorList>
            <person name="Yu Y."/>
            <person name="Currie J."/>
            <person name="Lomeli R."/>
            <person name="Angelova A."/>
            <person name="Collura K."/>
            <person name="Wissotski M."/>
            <person name="Campos D."/>
            <person name="Kudrna D."/>
            <person name="Golser W."/>
            <person name="Ashely E."/>
            <person name="Descour A."/>
            <person name="Fernandes J."/>
            <person name="Soderlund C."/>
            <person name="Walbot V."/>
        </authorList>
    </citation>
    <scope>NUCLEOTIDE SEQUENCE</scope>
    <source>
        <strain evidence="1">B73</strain>
    </source>
</reference>
<organism evidence="1">
    <name type="scientific">Zea mays</name>
    <name type="common">Maize</name>
    <dbReference type="NCBI Taxonomy" id="4577"/>
    <lineage>
        <taxon>Eukaryota</taxon>
        <taxon>Viridiplantae</taxon>
        <taxon>Streptophyta</taxon>
        <taxon>Embryophyta</taxon>
        <taxon>Tracheophyta</taxon>
        <taxon>Spermatophyta</taxon>
        <taxon>Magnoliopsida</taxon>
        <taxon>Liliopsida</taxon>
        <taxon>Poales</taxon>
        <taxon>Poaceae</taxon>
        <taxon>PACMAD clade</taxon>
        <taxon>Panicoideae</taxon>
        <taxon>Andropogonodae</taxon>
        <taxon>Andropogoneae</taxon>
        <taxon>Tripsacinae</taxon>
        <taxon>Zea</taxon>
    </lineage>
</organism>
<sequence length="72" mass="8055">MTPKENTSNFSVSLPDAAYSGAKYPKVPITLVETWVLLLVVNFASPKSATLYSNLKSRRMLDALMSRWMIFG</sequence>
<reference evidence="1" key="1">
    <citation type="journal article" date="2009" name="PLoS Genet.">
        <title>Sequencing, mapping, and analysis of 27,455 maize full-length cDNAs.</title>
        <authorList>
            <person name="Soderlund C."/>
            <person name="Descour A."/>
            <person name="Kudrna D."/>
            <person name="Bomhoff M."/>
            <person name="Boyd L."/>
            <person name="Currie J."/>
            <person name="Angelova A."/>
            <person name="Collura K."/>
            <person name="Wissotski M."/>
            <person name="Ashley E."/>
            <person name="Morrow D."/>
            <person name="Fernandes J."/>
            <person name="Walbot V."/>
            <person name="Yu Y."/>
        </authorList>
    </citation>
    <scope>NUCLEOTIDE SEQUENCE</scope>
    <source>
        <strain evidence="1">B73</strain>
    </source>
</reference>